<dbReference type="Proteomes" id="UP001148662">
    <property type="component" value="Unassembled WGS sequence"/>
</dbReference>
<reference evidence="1" key="1">
    <citation type="submission" date="2022-07" db="EMBL/GenBank/DDBJ databases">
        <title>Genome Sequence of Phlebia brevispora.</title>
        <authorList>
            <person name="Buettner E."/>
        </authorList>
    </citation>
    <scope>NUCLEOTIDE SEQUENCE</scope>
    <source>
        <strain evidence="1">MPL23</strain>
    </source>
</reference>
<dbReference type="EMBL" id="JANHOG010000019">
    <property type="protein sequence ID" value="KAJ3559561.1"/>
    <property type="molecule type" value="Genomic_DNA"/>
</dbReference>
<gene>
    <name evidence="1" type="ORF">NM688_g268</name>
</gene>
<keyword evidence="2" id="KW-1185">Reference proteome</keyword>
<organism evidence="1 2">
    <name type="scientific">Phlebia brevispora</name>
    <dbReference type="NCBI Taxonomy" id="194682"/>
    <lineage>
        <taxon>Eukaryota</taxon>
        <taxon>Fungi</taxon>
        <taxon>Dikarya</taxon>
        <taxon>Basidiomycota</taxon>
        <taxon>Agaricomycotina</taxon>
        <taxon>Agaricomycetes</taxon>
        <taxon>Polyporales</taxon>
        <taxon>Meruliaceae</taxon>
        <taxon>Phlebia</taxon>
    </lineage>
</organism>
<proteinExistence type="predicted"/>
<sequence length="835" mass="93057">MHSLTQFIVPVVGVVIPFSVMLSGVLSIQAYSYLTKYEDPILTKAFVLFIWLAEYAQTIFCIRVVHTYISVGLKDILDISRIAWSVELYMGIEVRISSILHKPMPNAHPGSSYFLHTIMVCLSHLAREQQELENCCNSWGDLVNSRWVWIRYDVSQCQVTYDLNAPTLAIATLSYKHSTWNTFGEAQAINTVNTALALGVAVDLTMALFLIYEFRFSSRAPIPDLQTIVIYMFCTVASTLMMSAGALVTYNVMPVNLLFAGFAAIICKCRSSLPTFSVQKLTMYPLGTLAVCVNMMLANLNAHKRLRIVMSSAQVFDSDATYSGSGMTDFAGQKAQYPHPISILAQGESTAAYGCSSACEPIAAAQQICEGALGCTCNIAPPAVVEACIACHVDSAEDPTQKLVHVTRAISSYAELCGDLNLSQDDIDVSEEGQDALSCLPRPDFEVSWYILNSRNVATLAMIFWLFVTNVIYGVDSIIWSDNAIIVVPVWCDITTKMIIGANMALPAACMCVCIHLRQVASINSVKTSFEDKRRRQFVEAFLCFVLPIMWMAIHYIVQGHRFDIIEGYGCRPAVYTSIPSIFLICVPPLAFSAVTTIFAAMALIDFLRRRATFAKHLESRSSLSTSHYLRLMLMAIIEMVIGVASTSTTLWTATLDIRPWTGWADVHWDFSRIGQYLTLEMPPLEQRYFYALWWLVPISSYIFFLFFAFGKDAVREYKACLAWFRLHLFRLRVQETHKSLTSTIPSFGMKRKDIKSSASFQSCTSISTLPDDYPPSPPPKDKWFHEGHDEPDVPSSPHSAFSSFYESYSYQPSSLPSASTAVLTPTTVSVSLVV</sequence>
<evidence type="ECO:0000313" key="2">
    <source>
        <dbReference type="Proteomes" id="UP001148662"/>
    </source>
</evidence>
<accession>A0ACC1TEH4</accession>
<evidence type="ECO:0000313" key="1">
    <source>
        <dbReference type="EMBL" id="KAJ3559561.1"/>
    </source>
</evidence>
<name>A0ACC1TEH4_9APHY</name>
<comment type="caution">
    <text evidence="1">The sequence shown here is derived from an EMBL/GenBank/DDBJ whole genome shotgun (WGS) entry which is preliminary data.</text>
</comment>
<protein>
    <submittedName>
        <fullName evidence="1">Uncharacterized protein</fullName>
    </submittedName>
</protein>